<dbReference type="GO" id="GO:0015347">
    <property type="term" value="F:sodium-independent organic anion transmembrane transporter activity"/>
    <property type="evidence" value="ECO:0000318"/>
    <property type="project" value="GO_Central"/>
</dbReference>
<feature type="transmembrane region" description="Helical" evidence="3">
    <location>
        <begin position="252"/>
        <end position="270"/>
    </location>
</feature>
<dbReference type="InterPro" id="IPR004156">
    <property type="entry name" value="OATP"/>
</dbReference>
<dbReference type="Pfam" id="PF03137">
    <property type="entry name" value="OATP"/>
    <property type="match status" value="1"/>
</dbReference>
<dbReference type="GO" id="GO:0043252">
    <property type="term" value="P:sodium-independent organic anion transport"/>
    <property type="evidence" value="ECO:0000318"/>
    <property type="project" value="GO_Central"/>
</dbReference>
<feature type="transmembrane region" description="Helical" evidence="3">
    <location>
        <begin position="499"/>
        <end position="517"/>
    </location>
</feature>
<dbReference type="PANTHER" id="PTHR11388">
    <property type="entry name" value="ORGANIC ANION TRANSPORTER"/>
    <property type="match status" value="1"/>
</dbReference>
<dbReference type="OrthoDB" id="5062115at2759"/>
<feature type="transmembrane region" description="Helical" evidence="3">
    <location>
        <begin position="119"/>
        <end position="142"/>
    </location>
</feature>
<name>D6W894_TRICA</name>
<evidence type="ECO:0000256" key="2">
    <source>
        <dbReference type="SAM" id="MobiDB-lite"/>
    </source>
</evidence>
<feature type="compositionally biased region" description="Basic and acidic residues" evidence="2">
    <location>
        <begin position="619"/>
        <end position="630"/>
    </location>
</feature>
<dbReference type="EMBL" id="KQ971307">
    <property type="protein sequence ID" value="EFA10914.2"/>
    <property type="molecule type" value="Genomic_DNA"/>
</dbReference>
<dbReference type="GO" id="GO:0016323">
    <property type="term" value="C:basolateral plasma membrane"/>
    <property type="evidence" value="ECO:0000318"/>
    <property type="project" value="GO_Central"/>
</dbReference>
<proteinExistence type="predicted"/>
<dbReference type="InterPro" id="IPR036259">
    <property type="entry name" value="MFS_trans_sf"/>
</dbReference>
<feature type="region of interest" description="Disordered" evidence="2">
    <location>
        <begin position="619"/>
        <end position="684"/>
    </location>
</feature>
<evidence type="ECO:0000256" key="3">
    <source>
        <dbReference type="SAM" id="Phobius"/>
    </source>
</evidence>
<accession>D6W894</accession>
<evidence type="ECO:0000313" key="4">
    <source>
        <dbReference type="EMBL" id="EFA10914.2"/>
    </source>
</evidence>
<dbReference type="eggNOG" id="KOG3626">
    <property type="taxonomic scope" value="Eukaryota"/>
</dbReference>
<evidence type="ECO:0000256" key="1">
    <source>
        <dbReference type="ARBA" id="ARBA00023157"/>
    </source>
</evidence>
<dbReference type="AlphaFoldDB" id="D6W894"/>
<dbReference type="InParanoid" id="D6W894"/>
<dbReference type="Proteomes" id="UP000007266">
    <property type="component" value="Linkage group 1"/>
</dbReference>
<keyword evidence="1" id="KW-1015">Disulfide bond</keyword>
<dbReference type="KEGG" id="tca:103314515"/>
<feature type="transmembrane region" description="Helical" evidence="3">
    <location>
        <begin position="317"/>
        <end position="338"/>
    </location>
</feature>
<keyword evidence="3" id="KW-0472">Membrane</keyword>
<keyword evidence="3" id="KW-1133">Transmembrane helix</keyword>
<reference evidence="4 5" key="2">
    <citation type="journal article" date="2010" name="Nucleic Acids Res.">
        <title>BeetleBase in 2010: revisions to provide comprehensive genomic information for Tribolium castaneum.</title>
        <authorList>
            <person name="Kim H.S."/>
            <person name="Murphy T."/>
            <person name="Xia J."/>
            <person name="Caragea D."/>
            <person name="Park Y."/>
            <person name="Beeman R.W."/>
            <person name="Lorenzen M.D."/>
            <person name="Butcher S."/>
            <person name="Manak J.R."/>
            <person name="Brown S.J."/>
        </authorList>
    </citation>
    <scope>GENOME REANNOTATION</scope>
    <source>
        <strain evidence="4 5">Georgia GA2</strain>
    </source>
</reference>
<reference evidence="4 5" key="1">
    <citation type="journal article" date="2008" name="Nature">
        <title>The genome of the model beetle and pest Tribolium castaneum.</title>
        <authorList>
            <consortium name="Tribolium Genome Sequencing Consortium"/>
            <person name="Richards S."/>
            <person name="Gibbs R.A."/>
            <person name="Weinstock G.M."/>
            <person name="Brown S.J."/>
            <person name="Denell R."/>
            <person name="Beeman R.W."/>
            <person name="Gibbs R."/>
            <person name="Beeman R.W."/>
            <person name="Brown S.J."/>
            <person name="Bucher G."/>
            <person name="Friedrich M."/>
            <person name="Grimmelikhuijzen C.J."/>
            <person name="Klingler M."/>
            <person name="Lorenzen M."/>
            <person name="Richards S."/>
            <person name="Roth S."/>
            <person name="Schroder R."/>
            <person name="Tautz D."/>
            <person name="Zdobnov E.M."/>
            <person name="Muzny D."/>
            <person name="Gibbs R.A."/>
            <person name="Weinstock G.M."/>
            <person name="Attaway T."/>
            <person name="Bell S."/>
            <person name="Buhay C.J."/>
            <person name="Chandrabose M.N."/>
            <person name="Chavez D."/>
            <person name="Clerk-Blankenburg K.P."/>
            <person name="Cree A."/>
            <person name="Dao M."/>
            <person name="Davis C."/>
            <person name="Chacko J."/>
            <person name="Dinh H."/>
            <person name="Dugan-Rocha S."/>
            <person name="Fowler G."/>
            <person name="Garner T.T."/>
            <person name="Garnes J."/>
            <person name="Gnirke A."/>
            <person name="Hawes A."/>
            <person name="Hernandez J."/>
            <person name="Hines S."/>
            <person name="Holder M."/>
            <person name="Hume J."/>
            <person name="Jhangiani S.N."/>
            <person name="Joshi V."/>
            <person name="Khan Z.M."/>
            <person name="Jackson L."/>
            <person name="Kovar C."/>
            <person name="Kowis A."/>
            <person name="Lee S."/>
            <person name="Lewis L.R."/>
            <person name="Margolis J."/>
            <person name="Morgan M."/>
            <person name="Nazareth L.V."/>
            <person name="Nguyen N."/>
            <person name="Okwuonu G."/>
            <person name="Parker D."/>
            <person name="Richards S."/>
            <person name="Ruiz S.J."/>
            <person name="Santibanez J."/>
            <person name="Savard J."/>
            <person name="Scherer S.E."/>
            <person name="Schneider B."/>
            <person name="Sodergren E."/>
            <person name="Tautz D."/>
            <person name="Vattahil S."/>
            <person name="Villasana D."/>
            <person name="White C.S."/>
            <person name="Wright R."/>
            <person name="Park Y."/>
            <person name="Beeman R.W."/>
            <person name="Lord J."/>
            <person name="Oppert B."/>
            <person name="Lorenzen M."/>
            <person name="Brown S."/>
            <person name="Wang L."/>
            <person name="Savard J."/>
            <person name="Tautz D."/>
            <person name="Richards S."/>
            <person name="Weinstock G."/>
            <person name="Gibbs R.A."/>
            <person name="Liu Y."/>
            <person name="Worley K."/>
            <person name="Weinstock G."/>
            <person name="Elsik C.G."/>
            <person name="Reese J.T."/>
            <person name="Elhaik E."/>
            <person name="Landan G."/>
            <person name="Graur D."/>
            <person name="Arensburger P."/>
            <person name="Atkinson P."/>
            <person name="Beeman R.W."/>
            <person name="Beidler J."/>
            <person name="Brown S.J."/>
            <person name="Demuth J.P."/>
            <person name="Drury D.W."/>
            <person name="Du Y.Z."/>
            <person name="Fujiwara H."/>
            <person name="Lorenzen M."/>
            <person name="Maselli V."/>
            <person name="Osanai M."/>
            <person name="Park Y."/>
            <person name="Robertson H.M."/>
            <person name="Tu Z."/>
            <person name="Wang J.J."/>
            <person name="Wang S."/>
            <person name="Richards S."/>
            <person name="Song H."/>
            <person name="Zhang L."/>
            <person name="Sodergren E."/>
            <person name="Werner D."/>
            <person name="Stanke M."/>
            <person name="Morgenstern B."/>
            <person name="Solovyev V."/>
            <person name="Kosarev P."/>
            <person name="Brown G."/>
            <person name="Chen H.C."/>
            <person name="Ermolaeva O."/>
            <person name="Hlavina W."/>
            <person name="Kapustin Y."/>
            <person name="Kiryutin B."/>
            <person name="Kitts P."/>
            <person name="Maglott D."/>
            <person name="Pruitt K."/>
            <person name="Sapojnikov V."/>
            <person name="Souvorov A."/>
            <person name="Mackey A.J."/>
            <person name="Waterhouse R.M."/>
            <person name="Wyder S."/>
            <person name="Zdobnov E.M."/>
            <person name="Zdobnov E.M."/>
            <person name="Wyder S."/>
            <person name="Kriventseva E.V."/>
            <person name="Kadowaki T."/>
            <person name="Bork P."/>
            <person name="Aranda M."/>
            <person name="Bao R."/>
            <person name="Beermann A."/>
            <person name="Berns N."/>
            <person name="Bolognesi R."/>
            <person name="Bonneton F."/>
            <person name="Bopp D."/>
            <person name="Brown S.J."/>
            <person name="Bucher G."/>
            <person name="Butts T."/>
            <person name="Chaumot A."/>
            <person name="Denell R.E."/>
            <person name="Ferrier D.E."/>
            <person name="Friedrich M."/>
            <person name="Gordon C.M."/>
            <person name="Jindra M."/>
            <person name="Klingler M."/>
            <person name="Lan Q."/>
            <person name="Lattorff H.M."/>
            <person name="Laudet V."/>
            <person name="von Levetsow C."/>
            <person name="Liu Z."/>
            <person name="Lutz R."/>
            <person name="Lynch J.A."/>
            <person name="da Fonseca R.N."/>
            <person name="Posnien N."/>
            <person name="Reuter R."/>
            <person name="Roth S."/>
            <person name="Savard J."/>
            <person name="Schinko J.B."/>
            <person name="Schmitt C."/>
            <person name="Schoppmeier M."/>
            <person name="Schroder R."/>
            <person name="Shippy T.D."/>
            <person name="Simonnet F."/>
            <person name="Marques-Souza H."/>
            <person name="Tautz D."/>
            <person name="Tomoyasu Y."/>
            <person name="Trauner J."/>
            <person name="Van der Zee M."/>
            <person name="Vervoort M."/>
            <person name="Wittkopp N."/>
            <person name="Wimmer E.A."/>
            <person name="Yang X."/>
            <person name="Jones A.K."/>
            <person name="Sattelle D.B."/>
            <person name="Ebert P.R."/>
            <person name="Nelson D."/>
            <person name="Scott J.G."/>
            <person name="Beeman R.W."/>
            <person name="Muthukrishnan S."/>
            <person name="Kramer K.J."/>
            <person name="Arakane Y."/>
            <person name="Beeman R.W."/>
            <person name="Zhu Q."/>
            <person name="Hogenkamp D."/>
            <person name="Dixit R."/>
            <person name="Oppert B."/>
            <person name="Jiang H."/>
            <person name="Zou Z."/>
            <person name="Marshall J."/>
            <person name="Elpidina E."/>
            <person name="Vinokurov K."/>
            <person name="Oppert C."/>
            <person name="Zou Z."/>
            <person name="Evans J."/>
            <person name="Lu Z."/>
            <person name="Zhao P."/>
            <person name="Sumathipala N."/>
            <person name="Altincicek B."/>
            <person name="Vilcinskas A."/>
            <person name="Williams M."/>
            <person name="Hultmark D."/>
            <person name="Hetru C."/>
            <person name="Jiang H."/>
            <person name="Grimmelikhuijzen C.J."/>
            <person name="Hauser F."/>
            <person name="Cazzamali G."/>
            <person name="Williamson M."/>
            <person name="Park Y."/>
            <person name="Li B."/>
            <person name="Tanaka Y."/>
            <person name="Predel R."/>
            <person name="Neupert S."/>
            <person name="Schachtner J."/>
            <person name="Verleyen P."/>
            <person name="Raible F."/>
            <person name="Bork P."/>
            <person name="Friedrich M."/>
            <person name="Walden K.K."/>
            <person name="Robertson H.M."/>
            <person name="Angeli S."/>
            <person name="Foret S."/>
            <person name="Bucher G."/>
            <person name="Schuetz S."/>
            <person name="Maleszka R."/>
            <person name="Wimmer E.A."/>
            <person name="Beeman R.W."/>
            <person name="Lorenzen M."/>
            <person name="Tomoyasu Y."/>
            <person name="Miller S.C."/>
            <person name="Grossmann D."/>
            <person name="Bucher G."/>
        </authorList>
    </citation>
    <scope>NUCLEOTIDE SEQUENCE [LARGE SCALE GENOMIC DNA]</scope>
    <source>
        <strain evidence="4 5">Georgia GA2</strain>
    </source>
</reference>
<protein>
    <submittedName>
        <fullName evidence="4">Solute carrier organic anion transporter family member 1C1-like Protein</fullName>
    </submittedName>
</protein>
<gene>
    <name evidence="4" type="primary">AUGUSTUS-3.0.2_01740</name>
    <name evidence="4" type="ORF">TcasGA2_TC001740</name>
</gene>
<keyword evidence="3" id="KW-0812">Transmembrane</keyword>
<feature type="transmembrane region" description="Helical" evidence="3">
    <location>
        <begin position="177"/>
        <end position="198"/>
    </location>
</feature>
<dbReference type="SUPFAM" id="SSF103473">
    <property type="entry name" value="MFS general substrate transporter"/>
    <property type="match status" value="1"/>
</dbReference>
<feature type="transmembrane region" description="Helical" evidence="3">
    <location>
        <begin position="54"/>
        <end position="73"/>
    </location>
</feature>
<keyword evidence="5" id="KW-1185">Reference proteome</keyword>
<dbReference type="HOGENOM" id="CLU_479261_0_0_1"/>
<dbReference type="FunCoup" id="D6W894">
    <property type="interactions" value="21"/>
</dbReference>
<evidence type="ECO:0000313" key="5">
    <source>
        <dbReference type="Proteomes" id="UP000007266"/>
    </source>
</evidence>
<organism evidence="4 5">
    <name type="scientific">Tribolium castaneum</name>
    <name type="common">Red flour beetle</name>
    <dbReference type="NCBI Taxonomy" id="7070"/>
    <lineage>
        <taxon>Eukaryota</taxon>
        <taxon>Metazoa</taxon>
        <taxon>Ecdysozoa</taxon>
        <taxon>Arthropoda</taxon>
        <taxon>Hexapoda</taxon>
        <taxon>Insecta</taxon>
        <taxon>Pterygota</taxon>
        <taxon>Neoptera</taxon>
        <taxon>Endopterygota</taxon>
        <taxon>Coleoptera</taxon>
        <taxon>Polyphaga</taxon>
        <taxon>Cucujiformia</taxon>
        <taxon>Tenebrionidae</taxon>
        <taxon>Tenebrionidae incertae sedis</taxon>
        <taxon>Tribolium</taxon>
    </lineage>
</organism>
<dbReference type="PANTHER" id="PTHR11388:SF158">
    <property type="entry name" value="ORGANIC ANION TRANSPORTING POLYPEPTIDE 33EB"/>
    <property type="match status" value="1"/>
</dbReference>
<feature type="transmembrane region" description="Helical" evidence="3">
    <location>
        <begin position="393"/>
        <end position="411"/>
    </location>
</feature>
<sequence length="684" mass="76550">MVHPSELFRTNSNEERTFSAPRNVTLENQFDCGLTNLPILNRCCNLERLATPKVFLAFLSLVGFLQGITIKYFRETAKFWGDHYNISQNNIDWLIYTNEFFVGLCALLVAYYGNRIHRISWIGGLTIFQAISSGILVIPEVYRKNYNETKEMPGPTLCSKNGTTLGSEIIDQIETNYIALVILCVFQMFFAMVSVSFISHGITYLDDNTSYRTSPRYIAIALACKELGQQAGLYLSWIPTVSTISQIFVHPVWLSIASVTFVSGVLISMFPKYMPSTLIRAMSASIVDLASGHQTVRRKPTNDGFFKTLFRLLKNPILMVNISSIMIMESGLINFNIFEKYFNQSRFQISYDNDTSYTQITTNILKQPLVAVSMIACGLLTAKAKHSRSLAKWNIAAIILVVLFFGSTAFLKCNPTTKYEDLLDKNMCKRCNCTFDSFEPVCIEDKTYYSPCCAGCKGVTTMNSRKIFTSCIAGMKADEGPCNQSECDLFYALSQANRVITTALLASTIITNIIINMRCILPRDKAMALGLEATFSSLVPYLPVKAIYGAVAEHYCIYRENNVCKLYSKSYATFLSLCSMGFMILSLLLAVVVLILLKLTPLDYVDEDEDDVPVELEEVNRPVEGDRLMGEEGTDEVDSSVPRKTGSANSVESMPESLLDMENVGDDHDSIDSAPRNRILESNL</sequence>
<feature type="transmembrane region" description="Helical" evidence="3">
    <location>
        <begin position="571"/>
        <end position="597"/>
    </location>
</feature>
<feature type="transmembrane region" description="Helical" evidence="3">
    <location>
        <begin position="93"/>
        <end position="113"/>
    </location>
</feature>
<dbReference type="OMA" id="IPHEDAT"/>